<name>A0A0H5Q8W9_9ZZZZ</name>
<dbReference type="EMBL" id="LN854265">
    <property type="protein sequence ID" value="CRY97824.1"/>
    <property type="molecule type" value="Genomic_DNA"/>
</dbReference>
<sequence>MSKKCKKAPAGLSFSGALSATIRFLPEDGIPDTSIPEHCQPLTKSNRLFANLFRSIVGHSFVESHTFAWEITGKGYGRKNN</sequence>
<protein>
    <submittedName>
        <fullName evidence="1">Uncharacterized protein</fullName>
    </submittedName>
</protein>
<reference evidence="1" key="2">
    <citation type="submission" date="2015-07" db="EMBL/GenBank/DDBJ databases">
        <title>Plasmids, circular viruses and viroids from rat gut.</title>
        <authorList>
            <person name="Jorgensen T.J."/>
            <person name="Hansen M.A."/>
            <person name="Xu Z."/>
            <person name="Tabak M.A."/>
            <person name="Sorensen S.J."/>
            <person name="Hansen L.H."/>
        </authorList>
    </citation>
    <scope>NUCLEOTIDE SEQUENCE</scope>
    <source>
        <strain evidence="1">RGFK1764</strain>
    </source>
</reference>
<proteinExistence type="predicted"/>
<accession>A0A0H5Q8W9</accession>
<dbReference type="AlphaFoldDB" id="A0A0H5Q8W9"/>
<evidence type="ECO:0000313" key="1">
    <source>
        <dbReference type="EMBL" id="CRY97824.1"/>
    </source>
</evidence>
<reference evidence="1" key="1">
    <citation type="submission" date="2015-06" db="EMBL/GenBank/DDBJ databases">
        <authorList>
            <person name="Joergensen T."/>
        </authorList>
    </citation>
    <scope>NUCLEOTIDE SEQUENCE</scope>
    <source>
        <strain evidence="1">RGFK1764</strain>
    </source>
</reference>
<organism evidence="1">
    <name type="scientific">uncultured prokaryote</name>
    <dbReference type="NCBI Taxonomy" id="198431"/>
    <lineage>
        <taxon>unclassified sequences</taxon>
        <taxon>environmental samples</taxon>
    </lineage>
</organism>